<dbReference type="InterPro" id="IPR011990">
    <property type="entry name" value="TPR-like_helical_dom_sf"/>
</dbReference>
<protein>
    <submittedName>
        <fullName evidence="2">Uncharacterized protein</fullName>
    </submittedName>
</protein>
<organism evidence="2 3">
    <name type="scientific">Trichomalopsis sarcophagae</name>
    <dbReference type="NCBI Taxonomy" id="543379"/>
    <lineage>
        <taxon>Eukaryota</taxon>
        <taxon>Metazoa</taxon>
        <taxon>Ecdysozoa</taxon>
        <taxon>Arthropoda</taxon>
        <taxon>Hexapoda</taxon>
        <taxon>Insecta</taxon>
        <taxon>Pterygota</taxon>
        <taxon>Neoptera</taxon>
        <taxon>Endopterygota</taxon>
        <taxon>Hymenoptera</taxon>
        <taxon>Apocrita</taxon>
        <taxon>Proctotrupomorpha</taxon>
        <taxon>Chalcidoidea</taxon>
        <taxon>Pteromalidae</taxon>
        <taxon>Pteromalinae</taxon>
        <taxon>Trichomalopsis</taxon>
    </lineage>
</organism>
<reference evidence="2 3" key="1">
    <citation type="journal article" date="2017" name="Curr. Biol.">
        <title>The Evolution of Venom by Co-option of Single-Copy Genes.</title>
        <authorList>
            <person name="Martinson E.O."/>
            <person name="Mrinalini"/>
            <person name="Kelkar Y.D."/>
            <person name="Chang C.H."/>
            <person name="Werren J.H."/>
        </authorList>
    </citation>
    <scope>NUCLEOTIDE SEQUENCE [LARGE SCALE GENOMIC DNA]</scope>
    <source>
        <strain evidence="2 3">Alberta</strain>
        <tissue evidence="2">Whole body</tissue>
    </source>
</reference>
<evidence type="ECO:0000313" key="2">
    <source>
        <dbReference type="EMBL" id="OXU24728.1"/>
    </source>
</evidence>
<dbReference type="SUPFAM" id="SSF48452">
    <property type="entry name" value="TPR-like"/>
    <property type="match status" value="1"/>
</dbReference>
<dbReference type="AlphaFoldDB" id="A0A232F2L9"/>
<keyword evidence="3" id="KW-1185">Reference proteome</keyword>
<feature type="repeat" description="TPR" evidence="1">
    <location>
        <begin position="343"/>
        <end position="376"/>
    </location>
</feature>
<comment type="caution">
    <text evidence="2">The sequence shown here is derived from an EMBL/GenBank/DDBJ whole genome shotgun (WGS) entry which is preliminary data.</text>
</comment>
<dbReference type="OrthoDB" id="7700470at2759"/>
<sequence length="461" mass="54105">MYSPKFESPFTWEIDDEFVLNFDESELATGEELPFFNFMHSIMAIFIYAIIGDYNAAKNNFSTMDDLWNLVDHGQLEREQVSVDTVNHILQSTKYHVLLKLEDFMKEEIISRKELKHVEPSVSVTNISTLNGCKSIAWSIFHETGMEKAISFARLASLGNQSCSLWHFVLGKNLRRFRRETSFLTNPSQKEVNSFLKAYEIHRNPLYAIYLALTYSEDEQNERSKEVCVEVFRKKPESVKIQLKLALCFLREMDLPKAKVCLDFVEQYASDSTMYLHYRGKYYMKLNDYERAASYLKEASKSGVFGADLEYGHCMSKIYPDFNQIVHLLYMEKKFRHNKVHLQNIYMQIAMESYDIKKYEKSLKYFALAVKLIPGSKTLQKFYYKRFFKFDNIFYFINGTLVPEYKSAVNNQDLPIQSVQYLEEINNIHAQILLEPSNNTDKNNEIFLTDETNARSKHSLK</sequence>
<evidence type="ECO:0000256" key="1">
    <source>
        <dbReference type="PROSITE-ProRule" id="PRU00339"/>
    </source>
</evidence>
<keyword evidence="1" id="KW-0802">TPR repeat</keyword>
<dbReference type="Gene3D" id="1.25.40.10">
    <property type="entry name" value="Tetratricopeptide repeat domain"/>
    <property type="match status" value="2"/>
</dbReference>
<evidence type="ECO:0000313" key="3">
    <source>
        <dbReference type="Proteomes" id="UP000215335"/>
    </source>
</evidence>
<dbReference type="Proteomes" id="UP000215335">
    <property type="component" value="Unassembled WGS sequence"/>
</dbReference>
<dbReference type="InterPro" id="IPR019734">
    <property type="entry name" value="TPR_rpt"/>
</dbReference>
<name>A0A232F2L9_9HYME</name>
<dbReference type="STRING" id="543379.A0A232F2L9"/>
<gene>
    <name evidence="2" type="ORF">TSAR_000089</name>
</gene>
<dbReference type="PROSITE" id="PS50005">
    <property type="entry name" value="TPR"/>
    <property type="match status" value="1"/>
</dbReference>
<dbReference type="EMBL" id="NNAY01001209">
    <property type="protein sequence ID" value="OXU24728.1"/>
    <property type="molecule type" value="Genomic_DNA"/>
</dbReference>
<accession>A0A232F2L9</accession>
<proteinExistence type="predicted"/>